<accession>A0A5K7SAV7</accession>
<dbReference type="Proteomes" id="UP001193389">
    <property type="component" value="Chromosome"/>
</dbReference>
<name>A0A5K7SAV7_9BACT</name>
<protein>
    <submittedName>
        <fullName evidence="2">Uncharacterized protein</fullName>
    </submittedName>
</protein>
<sequence length="429" mass="49703">MNDVYFIKEIIKEIEKKLNWESISLWTDNEYRNLSQLILEDTNISISAQTLKRLFGKVKYKNIYTPQSATKDALAMFLGYKDWLSFVQTKNNKTGFYFRHSDKWNINSSYKRILILGGVAVLFIIIILTVHFHSIDESTVFYADNLSGTVPYTVSINYDISKIKNQEIYIDFDEHEAEDSTLIEKLDKSRHLINHCFETPGFYTIRLWIDGKIYSSIKVHVLSDGWTSYYFNNDNFAQRKFVLPLENKVMDQNNDSLLYLSPADLTKQGFKSNTVYYLENMLYKDFGLSADNSEMEVKYKNSPENGGISCYDVEFRIIGENGLVSVMFVQRGCHRWSEVTVGDVLLNGKYNDLTNLSSDMASWNIIKIQLNENKARFINGQDTIFSCLYKKPLGSIKGIRFVTKGSGAFDYVRLFNSNGDLKYEDNFEK</sequence>
<gene>
    <name evidence="2" type="ORF">AQPE_2759</name>
</gene>
<dbReference type="AlphaFoldDB" id="A0A5K7SAV7"/>
<evidence type="ECO:0000256" key="1">
    <source>
        <dbReference type="SAM" id="Phobius"/>
    </source>
</evidence>
<proteinExistence type="predicted"/>
<reference evidence="2" key="1">
    <citation type="journal article" date="2020" name="Int. J. Syst. Evol. Microbiol.">
        <title>Aquipluma nitroreducens gen. nov. sp. nov., a novel facultatively anaerobic bacterium isolated from a freshwater lake.</title>
        <authorList>
            <person name="Watanabe M."/>
            <person name="Kojima H."/>
            <person name="Fukui M."/>
        </authorList>
    </citation>
    <scope>NUCLEOTIDE SEQUENCE</scope>
    <source>
        <strain evidence="2">MeG22</strain>
    </source>
</reference>
<keyword evidence="1" id="KW-1133">Transmembrane helix</keyword>
<evidence type="ECO:0000313" key="2">
    <source>
        <dbReference type="EMBL" id="BBE18596.1"/>
    </source>
</evidence>
<dbReference type="RefSeq" id="WP_318346919.1">
    <property type="nucleotide sequence ID" value="NZ_AP018694.1"/>
</dbReference>
<dbReference type="KEGG" id="anf:AQPE_2759"/>
<organism evidence="2 3">
    <name type="scientific">Aquipluma nitroreducens</name>
    <dbReference type="NCBI Taxonomy" id="2010828"/>
    <lineage>
        <taxon>Bacteria</taxon>
        <taxon>Pseudomonadati</taxon>
        <taxon>Bacteroidota</taxon>
        <taxon>Bacteroidia</taxon>
        <taxon>Marinilabiliales</taxon>
        <taxon>Prolixibacteraceae</taxon>
        <taxon>Aquipluma</taxon>
    </lineage>
</organism>
<keyword evidence="1" id="KW-0472">Membrane</keyword>
<keyword evidence="3" id="KW-1185">Reference proteome</keyword>
<evidence type="ECO:0000313" key="3">
    <source>
        <dbReference type="Proteomes" id="UP001193389"/>
    </source>
</evidence>
<keyword evidence="1" id="KW-0812">Transmembrane</keyword>
<dbReference type="EMBL" id="AP018694">
    <property type="protein sequence ID" value="BBE18596.1"/>
    <property type="molecule type" value="Genomic_DNA"/>
</dbReference>
<feature type="transmembrane region" description="Helical" evidence="1">
    <location>
        <begin position="113"/>
        <end position="132"/>
    </location>
</feature>